<dbReference type="InterPro" id="IPR008271">
    <property type="entry name" value="Ser/Thr_kinase_AS"/>
</dbReference>
<dbReference type="InterPro" id="IPR000719">
    <property type="entry name" value="Prot_kinase_dom"/>
</dbReference>
<dbReference type="InterPro" id="IPR050235">
    <property type="entry name" value="CK1_Ser-Thr_kinase"/>
</dbReference>
<comment type="caution">
    <text evidence="9">The sequence shown here is derived from an EMBL/GenBank/DDBJ whole genome shotgun (WGS) entry which is preliminary data.</text>
</comment>
<dbReference type="PROSITE" id="PS00107">
    <property type="entry name" value="PROTEIN_KINASE_ATP"/>
    <property type="match status" value="1"/>
</dbReference>
<dbReference type="PROSITE" id="PS50011">
    <property type="entry name" value="PROTEIN_KINASE_DOM"/>
    <property type="match status" value="1"/>
</dbReference>
<keyword evidence="2 7" id="KW-0723">Serine/threonine-protein kinase</keyword>
<dbReference type="Gene3D" id="3.30.200.20">
    <property type="entry name" value="Phosphorylase Kinase, domain 1"/>
    <property type="match status" value="1"/>
</dbReference>
<proteinExistence type="inferred from homology"/>
<evidence type="ECO:0000313" key="10">
    <source>
        <dbReference type="Proteomes" id="UP001189429"/>
    </source>
</evidence>
<feature type="binding site" evidence="6">
    <location>
        <position position="46"/>
    </location>
    <ligand>
        <name>ATP</name>
        <dbReference type="ChEBI" id="CHEBI:30616"/>
    </ligand>
</feature>
<evidence type="ECO:0000256" key="4">
    <source>
        <dbReference type="ARBA" id="ARBA00022840"/>
    </source>
</evidence>
<evidence type="ECO:0000256" key="7">
    <source>
        <dbReference type="RuleBase" id="RU000304"/>
    </source>
</evidence>
<dbReference type="Proteomes" id="UP001189429">
    <property type="component" value="Unassembled WGS sequence"/>
</dbReference>
<keyword evidence="4 6" id="KW-0067">ATP-binding</keyword>
<evidence type="ECO:0000256" key="2">
    <source>
        <dbReference type="ARBA" id="ARBA00022527"/>
    </source>
</evidence>
<protein>
    <recommendedName>
        <fullName evidence="5">Casein kinase I</fullName>
        <ecNumber evidence="1">2.7.11.1</ecNumber>
    </recommendedName>
</protein>
<evidence type="ECO:0000313" key="9">
    <source>
        <dbReference type="EMBL" id="CAK0867426.1"/>
    </source>
</evidence>
<dbReference type="EMBL" id="CAUYUJ010016641">
    <property type="protein sequence ID" value="CAK0867426.1"/>
    <property type="molecule type" value="Genomic_DNA"/>
</dbReference>
<dbReference type="Pfam" id="PF07714">
    <property type="entry name" value="PK_Tyr_Ser-Thr"/>
    <property type="match status" value="1"/>
</dbReference>
<sequence length="163" mass="17490">MSSNRPPEKDTIAGGKFEMEKRLGAGCFGEVWRGIDTSTRMQVAVKFESSGVHAPQLETDGGDTQGVCEADAAAGVRGVPVVRPGRPLQLHGYGAAGQVPGGRDMVQKCSGKFSVPTAVLCAEQVLHRIEYLHSKGIIHRDIKPENFMFGIKEPTMTSATTYT</sequence>
<dbReference type="Gene3D" id="1.10.510.10">
    <property type="entry name" value="Transferase(Phosphotransferase) domain 1"/>
    <property type="match status" value="1"/>
</dbReference>
<dbReference type="PROSITE" id="PS00108">
    <property type="entry name" value="PROTEIN_KINASE_ST"/>
    <property type="match status" value="1"/>
</dbReference>
<evidence type="ECO:0000256" key="1">
    <source>
        <dbReference type="ARBA" id="ARBA00012513"/>
    </source>
</evidence>
<comment type="similarity">
    <text evidence="7">Belongs to the protein kinase superfamily.</text>
</comment>
<gene>
    <name evidence="9" type="ORF">PCOR1329_LOCUS54364</name>
</gene>
<dbReference type="InterPro" id="IPR017441">
    <property type="entry name" value="Protein_kinase_ATP_BS"/>
</dbReference>
<dbReference type="InterPro" id="IPR001245">
    <property type="entry name" value="Ser-Thr/Tyr_kinase_cat_dom"/>
</dbReference>
<keyword evidence="2 7" id="KW-0418">Kinase</keyword>
<accession>A0ABN9V4G9</accession>
<dbReference type="InterPro" id="IPR011009">
    <property type="entry name" value="Kinase-like_dom_sf"/>
</dbReference>
<keyword evidence="10" id="KW-1185">Reference proteome</keyword>
<reference evidence="9" key="1">
    <citation type="submission" date="2023-10" db="EMBL/GenBank/DDBJ databases">
        <authorList>
            <person name="Chen Y."/>
            <person name="Shah S."/>
            <person name="Dougan E. K."/>
            <person name="Thang M."/>
            <person name="Chan C."/>
        </authorList>
    </citation>
    <scope>NUCLEOTIDE SEQUENCE [LARGE SCALE GENOMIC DNA]</scope>
</reference>
<organism evidence="9 10">
    <name type="scientific">Prorocentrum cordatum</name>
    <dbReference type="NCBI Taxonomy" id="2364126"/>
    <lineage>
        <taxon>Eukaryota</taxon>
        <taxon>Sar</taxon>
        <taxon>Alveolata</taxon>
        <taxon>Dinophyceae</taxon>
        <taxon>Prorocentrales</taxon>
        <taxon>Prorocentraceae</taxon>
        <taxon>Prorocentrum</taxon>
    </lineage>
</organism>
<feature type="domain" description="Protein kinase" evidence="8">
    <location>
        <begin position="17"/>
        <end position="163"/>
    </location>
</feature>
<evidence type="ECO:0000256" key="3">
    <source>
        <dbReference type="ARBA" id="ARBA00022741"/>
    </source>
</evidence>
<dbReference type="EC" id="2.7.11.1" evidence="1"/>
<dbReference type="SUPFAM" id="SSF56112">
    <property type="entry name" value="Protein kinase-like (PK-like)"/>
    <property type="match status" value="1"/>
</dbReference>
<evidence type="ECO:0000256" key="5">
    <source>
        <dbReference type="ARBA" id="ARBA00023860"/>
    </source>
</evidence>
<name>A0ABN9V4G9_9DINO</name>
<evidence type="ECO:0000256" key="6">
    <source>
        <dbReference type="PROSITE-ProRule" id="PRU10141"/>
    </source>
</evidence>
<dbReference type="PANTHER" id="PTHR11909">
    <property type="entry name" value="CASEIN KINASE-RELATED"/>
    <property type="match status" value="1"/>
</dbReference>
<keyword evidence="2 7" id="KW-0808">Transferase</keyword>
<keyword evidence="3 6" id="KW-0547">Nucleotide-binding</keyword>
<evidence type="ECO:0000259" key="8">
    <source>
        <dbReference type="PROSITE" id="PS50011"/>
    </source>
</evidence>